<dbReference type="HOGENOM" id="CLU_2591599_0_0_1"/>
<dbReference type="AlphaFoldDB" id="G2X4Y8"/>
<name>G2X4Y8_VERDV</name>
<dbReference type="RefSeq" id="XP_009653251.1">
    <property type="nucleotide sequence ID" value="XM_009654956.1"/>
</dbReference>
<protein>
    <submittedName>
        <fullName evidence="2">Uncharacterized protein</fullName>
    </submittedName>
</protein>
<feature type="region of interest" description="Disordered" evidence="1">
    <location>
        <begin position="1"/>
        <end position="23"/>
    </location>
</feature>
<proteinExistence type="predicted"/>
<reference evidence="2 3" key="1">
    <citation type="submission" date="2008-03" db="EMBL/GenBank/DDBJ databases">
        <title>The Genome Sequence of Verticillium dahliae VdLs.17.</title>
        <authorList>
            <consortium name="The Broad Institute Genome Sequencing Platform"/>
            <person name="Ma L.-J.J."/>
            <person name="Klosterman S.J."/>
            <person name="Subbarao K."/>
            <person name="Dobinson K."/>
            <person name="Veronese P."/>
            <person name="Kang S."/>
            <person name="Gold S.E."/>
            <person name="Young S."/>
            <person name="Jaffe D."/>
            <person name="Gnerre S."/>
            <person name="Berlin A."/>
            <person name="Heiman D."/>
            <person name="Hepburn T."/>
            <person name="Sykes S."/>
            <person name="Alvarado L."/>
            <person name="Kodira C.D."/>
            <person name="Lander E."/>
            <person name="Galagan J."/>
            <person name="Nusbaum C."/>
            <person name="Birren B."/>
        </authorList>
    </citation>
    <scope>NUCLEOTIDE SEQUENCE [LARGE SCALE GENOMIC DNA]</scope>
    <source>
        <strain evidence="3">VdLs.17 / ATCC MYA-4575 / FGSC 10137</strain>
    </source>
</reference>
<organism evidence="2 3">
    <name type="scientific">Verticillium dahliae (strain VdLs.17 / ATCC MYA-4575 / FGSC 10137)</name>
    <name type="common">Verticillium wilt</name>
    <dbReference type="NCBI Taxonomy" id="498257"/>
    <lineage>
        <taxon>Eukaryota</taxon>
        <taxon>Fungi</taxon>
        <taxon>Dikarya</taxon>
        <taxon>Ascomycota</taxon>
        <taxon>Pezizomycotina</taxon>
        <taxon>Sordariomycetes</taxon>
        <taxon>Hypocreomycetidae</taxon>
        <taxon>Glomerellales</taxon>
        <taxon>Plectosphaerellaceae</taxon>
        <taxon>Verticillium</taxon>
    </lineage>
</organism>
<dbReference type="InParanoid" id="G2X4Y8"/>
<feature type="non-terminal residue" evidence="2">
    <location>
        <position position="80"/>
    </location>
</feature>
<keyword evidence="3" id="KW-1185">Reference proteome</keyword>
<feature type="non-terminal residue" evidence="2">
    <location>
        <position position="1"/>
    </location>
</feature>
<sequence length="80" mass="9204">MNPSMFTRQHRRQTPRSSAFANTTSNCREAIMPECPYCENGITPEGFICTRCKHATETLRSVLTQPLGWFGLRRRRDGLD</sequence>
<dbReference type="GeneID" id="20706683"/>
<evidence type="ECO:0000313" key="3">
    <source>
        <dbReference type="Proteomes" id="UP000001611"/>
    </source>
</evidence>
<gene>
    <name evidence="2" type="ORF">VDAG_05220</name>
</gene>
<evidence type="ECO:0000256" key="1">
    <source>
        <dbReference type="SAM" id="MobiDB-lite"/>
    </source>
</evidence>
<dbReference type="KEGG" id="vda:VDAG_05220"/>
<dbReference type="EMBL" id="DS572703">
    <property type="protein sequence ID" value="EGY23782.1"/>
    <property type="molecule type" value="Genomic_DNA"/>
</dbReference>
<dbReference type="Proteomes" id="UP000001611">
    <property type="component" value="Chromosome 4"/>
</dbReference>
<accession>G2X4Y8</accession>
<evidence type="ECO:0000313" key="2">
    <source>
        <dbReference type="EMBL" id="EGY23782.1"/>
    </source>
</evidence>